<dbReference type="Gene3D" id="1.10.8.60">
    <property type="match status" value="1"/>
</dbReference>
<dbReference type="KEGG" id="blep:AL038_15170"/>
<dbReference type="RefSeq" id="WP_062154228.1">
    <property type="nucleotide sequence ID" value="NZ_CP012373.2"/>
</dbReference>
<dbReference type="Pfam" id="PF00308">
    <property type="entry name" value="Bac_DnaA"/>
    <property type="match status" value="1"/>
</dbReference>
<dbReference type="AlphaFoldDB" id="A0A2N9YEH7"/>
<feature type="domain" description="Hda lid" evidence="2">
    <location>
        <begin position="164"/>
        <end position="227"/>
    </location>
</feature>
<feature type="domain" description="Chromosomal replication initiator protein DnaA ATPAse" evidence="1">
    <location>
        <begin position="14"/>
        <end position="154"/>
    </location>
</feature>
<dbReference type="OrthoDB" id="9784878at2"/>
<dbReference type="PANTHER" id="PTHR30050">
    <property type="entry name" value="CHROMOSOMAL REPLICATION INITIATOR PROTEIN DNAA"/>
    <property type="match status" value="1"/>
</dbReference>
<reference evidence="4" key="1">
    <citation type="submission" date="2016-12" db="EMBL/GenBank/DDBJ databases">
        <title>Complete Genome Sequence of Beggiatoa leptomitiformis D-401.</title>
        <authorList>
            <person name="Fomenkov A."/>
            <person name="Vincze T."/>
            <person name="Grabovich M."/>
            <person name="Anton B.P."/>
            <person name="Dubinina G."/>
            <person name="Orlova M."/>
            <person name="Belousova E."/>
            <person name="Roberts R.J."/>
        </authorList>
    </citation>
    <scope>NUCLEOTIDE SEQUENCE [LARGE SCALE GENOMIC DNA]</scope>
    <source>
        <strain evidence="4">D-401</strain>
    </source>
</reference>
<dbReference type="Pfam" id="PF22688">
    <property type="entry name" value="Hda_lid"/>
    <property type="match status" value="1"/>
</dbReference>
<dbReference type="SUPFAM" id="SSF52540">
    <property type="entry name" value="P-loop containing nucleoside triphosphate hydrolases"/>
    <property type="match status" value="1"/>
</dbReference>
<dbReference type="GO" id="GO:0032297">
    <property type="term" value="P:negative regulation of DNA-templated DNA replication initiation"/>
    <property type="evidence" value="ECO:0007669"/>
    <property type="project" value="InterPro"/>
</dbReference>
<dbReference type="PANTHER" id="PTHR30050:SF5">
    <property type="entry name" value="DNAA REGULATORY INACTIVATOR HDA"/>
    <property type="match status" value="1"/>
</dbReference>
<proteinExistence type="predicted"/>
<keyword evidence="4" id="KW-1185">Reference proteome</keyword>
<dbReference type="GO" id="GO:0006270">
    <property type="term" value="P:DNA replication initiation"/>
    <property type="evidence" value="ECO:0007669"/>
    <property type="project" value="TreeGrafter"/>
</dbReference>
<dbReference type="InterPro" id="IPR055199">
    <property type="entry name" value="Hda_lid"/>
</dbReference>
<dbReference type="NCBIfam" id="TIGR03420">
    <property type="entry name" value="DnaA_homol_Hda"/>
    <property type="match status" value="1"/>
</dbReference>
<dbReference type="Gene3D" id="3.40.50.300">
    <property type="entry name" value="P-loop containing nucleotide triphosphate hydrolases"/>
    <property type="match status" value="1"/>
</dbReference>
<dbReference type="CDD" id="cd00009">
    <property type="entry name" value="AAA"/>
    <property type="match status" value="1"/>
</dbReference>
<dbReference type="InterPro" id="IPR013317">
    <property type="entry name" value="DnaA_dom"/>
</dbReference>
<sequence length="245" mass="27180">MSTQLPLGIGLPESASFTNYIPGPNQAVFNILQQIIDGEWENCLYIYGGAGTGKSHLLQAACEQTAKRGGRPVYLPLALFYQSGPDILEGLDALDLVCLDDIHTVAGQPLWEEALFRLYNQLRASGIPQIITGNTIPNKLGLKLPDLVSRLNWGGAFALQPLDDASTLQALQKHAKGRGMELSDKVAQYLIHHCPRDMNTLLKWLRQLDYESLSNRRKLTLPFVRHLVQNTVVSLQDNASWHGNK</sequence>
<dbReference type="InterPro" id="IPR027417">
    <property type="entry name" value="P-loop_NTPase"/>
</dbReference>
<dbReference type="Proteomes" id="UP000234271">
    <property type="component" value="Chromosome"/>
</dbReference>
<organism evidence="3 4">
    <name type="scientific">Beggiatoa leptomitoformis</name>
    <dbReference type="NCBI Taxonomy" id="288004"/>
    <lineage>
        <taxon>Bacteria</taxon>
        <taxon>Pseudomonadati</taxon>
        <taxon>Pseudomonadota</taxon>
        <taxon>Gammaproteobacteria</taxon>
        <taxon>Thiotrichales</taxon>
        <taxon>Thiotrichaceae</taxon>
        <taxon>Beggiatoa</taxon>
    </lineage>
</organism>
<protein>
    <submittedName>
        <fullName evidence="3">DnaA regulatory inactivator Hda</fullName>
    </submittedName>
</protein>
<dbReference type="InterPro" id="IPR017788">
    <property type="entry name" value="Hda"/>
</dbReference>
<evidence type="ECO:0000259" key="1">
    <source>
        <dbReference type="Pfam" id="PF00308"/>
    </source>
</evidence>
<accession>A0A2N9YEH7</accession>
<dbReference type="EMBL" id="CP018889">
    <property type="protein sequence ID" value="AUI68846.1"/>
    <property type="molecule type" value="Genomic_DNA"/>
</dbReference>
<dbReference type="STRING" id="288004.AL038_15170"/>
<evidence type="ECO:0000313" key="3">
    <source>
        <dbReference type="EMBL" id="AUI68846.1"/>
    </source>
</evidence>
<gene>
    <name evidence="3" type="primary">hda</name>
    <name evidence="3" type="ORF">BLE401_09085</name>
</gene>
<evidence type="ECO:0000259" key="2">
    <source>
        <dbReference type="Pfam" id="PF22688"/>
    </source>
</evidence>
<evidence type="ECO:0000313" key="4">
    <source>
        <dbReference type="Proteomes" id="UP000234271"/>
    </source>
</evidence>
<name>A0A2N9YEH7_9GAMM</name>